<dbReference type="EMBL" id="CP013118">
    <property type="protein sequence ID" value="ALO16449.1"/>
    <property type="molecule type" value="Genomic_DNA"/>
</dbReference>
<dbReference type="AlphaFoldDB" id="A0A0S2I2B1"/>
<evidence type="ECO:0000256" key="5">
    <source>
        <dbReference type="SAM" id="Coils"/>
    </source>
</evidence>
<sequence length="662" mass="72549">MKKLEQKSKLLYKIAIPMTIVIIVAISLITLFSRNYLVNTNDSNTNAIIESKIADLNKNINRMGNKALYAASMAANLDFVYDGYHKYYQTKNVDSAGQIMRPKLKPITEAIRKQTGGQAKIHYHIPPAKSLLRSWSDKHGDDISGFRNTVLDISRNHQPISGIEVGRGGFVVRGLSPIIDERGEYLGSVEVLLGLGSYLKVSKSREDEELAMFMHKDLLSIATGFLEQSSSNISDQNNNIGDYILIDRTSQKCDLSKISGDILNKGSKGITIYEADSHKYGLYPIYDYADNVIGVGCYQLDMSQFQDELAEMEFAIIGIGVIVILLLLVILGFLVIRLIINPVKTALTLIESISSGDLTHKVEIKSRDEIGLLLAHMNGMCDNLKNIVDSIVSGSENIASASQEISSNSQQMSEGASEQASSAEEVSSSMEQMASNIQQNTDNANQTEKISLQASKDVAKGNEVVGQTVVSMRNIADKIGIISEIARQTNILALNAAVEAARAGEHGKGFAVVAEEVRKLASRSQEAAKEIEETSKNSVRVAEESGKMLEKIVPDIEKTARLVQEITAANNEMSSGASQVNNAIQQLNQVTQQNAAASEELATSSEELSSQADELKDQVSFFKTGAQHKKTRHKSVKNPKEETKKTGVDLKMDKKEEEFDDF</sequence>
<feature type="compositionally biased region" description="Basic and acidic residues" evidence="6">
    <location>
        <begin position="638"/>
        <end position="662"/>
    </location>
</feature>
<dbReference type="PANTHER" id="PTHR43531">
    <property type="entry name" value="PROTEIN ICFG"/>
    <property type="match status" value="1"/>
</dbReference>
<dbReference type="FunFam" id="1.10.287.950:FF:000001">
    <property type="entry name" value="Methyl-accepting chemotaxis sensory transducer"/>
    <property type="match status" value="1"/>
</dbReference>
<keyword evidence="2" id="KW-0145">Chemotaxis</keyword>
<dbReference type="SUPFAM" id="SSF103190">
    <property type="entry name" value="Sensory domain-like"/>
    <property type="match status" value="1"/>
</dbReference>
<accession>A0A0S2I2B1</accession>
<dbReference type="STRING" id="1307839.L21SP5_02829"/>
<dbReference type="CDD" id="cd06225">
    <property type="entry name" value="HAMP"/>
    <property type="match status" value="1"/>
</dbReference>
<evidence type="ECO:0000256" key="3">
    <source>
        <dbReference type="ARBA" id="ARBA00029447"/>
    </source>
</evidence>
<proteinExistence type="inferred from homology"/>
<dbReference type="PATRIC" id="fig|1307839.3.peg.2972"/>
<dbReference type="Pfam" id="PF00672">
    <property type="entry name" value="HAMP"/>
    <property type="match status" value="1"/>
</dbReference>
<feature type="transmembrane region" description="Helical" evidence="7">
    <location>
        <begin position="314"/>
        <end position="340"/>
    </location>
</feature>
<feature type="domain" description="Methyl-accepting transducer" evidence="8">
    <location>
        <begin position="394"/>
        <end position="609"/>
    </location>
</feature>
<comment type="subcellular location">
    <subcellularLocation>
        <location evidence="1">Membrane</location>
    </subcellularLocation>
</comment>
<dbReference type="Pfam" id="PF14827">
    <property type="entry name" value="dCache_3"/>
    <property type="match status" value="1"/>
</dbReference>
<dbReference type="KEGG" id="blq:L21SP5_02829"/>
<comment type="similarity">
    <text evidence="3">Belongs to the methyl-accepting chemotaxis (MCP) protein family.</text>
</comment>
<dbReference type="SUPFAM" id="SSF58104">
    <property type="entry name" value="Methyl-accepting chemotaxis protein (MCP) signaling domain"/>
    <property type="match status" value="1"/>
</dbReference>
<protein>
    <submittedName>
        <fullName evidence="10">Ribose and galactose chemoreceptor protein</fullName>
    </submittedName>
</protein>
<gene>
    <name evidence="10" type="primary">trg_4</name>
    <name evidence="10" type="ORF">L21SP5_02829</name>
</gene>
<evidence type="ECO:0000256" key="6">
    <source>
        <dbReference type="SAM" id="MobiDB-lite"/>
    </source>
</evidence>
<keyword evidence="7" id="KW-0472">Membrane</keyword>
<feature type="compositionally biased region" description="Basic residues" evidence="6">
    <location>
        <begin position="626"/>
        <end position="637"/>
    </location>
</feature>
<evidence type="ECO:0000259" key="8">
    <source>
        <dbReference type="PROSITE" id="PS50111"/>
    </source>
</evidence>
<dbReference type="GO" id="GO:0006935">
    <property type="term" value="P:chemotaxis"/>
    <property type="evidence" value="ECO:0007669"/>
    <property type="project" value="UniProtKB-KW"/>
</dbReference>
<keyword evidence="7" id="KW-0812">Transmembrane</keyword>
<dbReference type="SMART" id="SM00283">
    <property type="entry name" value="MA"/>
    <property type="match status" value="1"/>
</dbReference>
<dbReference type="RefSeq" id="WP_057953819.1">
    <property type="nucleotide sequence ID" value="NZ_CP013118.1"/>
</dbReference>
<organism evidence="10 11">
    <name type="scientific">Salinivirga cyanobacteriivorans</name>
    <dbReference type="NCBI Taxonomy" id="1307839"/>
    <lineage>
        <taxon>Bacteria</taxon>
        <taxon>Pseudomonadati</taxon>
        <taxon>Bacteroidota</taxon>
        <taxon>Bacteroidia</taxon>
        <taxon>Bacteroidales</taxon>
        <taxon>Salinivirgaceae</taxon>
        <taxon>Salinivirga</taxon>
    </lineage>
</organism>
<dbReference type="GO" id="GO:0004888">
    <property type="term" value="F:transmembrane signaling receptor activity"/>
    <property type="evidence" value="ECO:0007669"/>
    <property type="project" value="TreeGrafter"/>
</dbReference>
<dbReference type="InterPro" id="IPR004089">
    <property type="entry name" value="MCPsignal_dom"/>
</dbReference>
<dbReference type="Gene3D" id="1.10.287.950">
    <property type="entry name" value="Methyl-accepting chemotaxis protein"/>
    <property type="match status" value="1"/>
</dbReference>
<evidence type="ECO:0000313" key="11">
    <source>
        <dbReference type="Proteomes" id="UP000064893"/>
    </source>
</evidence>
<reference evidence="10 11" key="1">
    <citation type="submission" date="2015-11" db="EMBL/GenBank/DDBJ databases">
        <title>Description and complete genome sequence of a novel strain predominating in hypersaline microbial mats and representing a new family of the Bacteriodetes phylum.</title>
        <authorList>
            <person name="Spring S."/>
            <person name="Bunk B."/>
            <person name="Sproer C."/>
            <person name="Klenk H.-P."/>
        </authorList>
    </citation>
    <scope>NUCLEOTIDE SEQUENCE [LARGE SCALE GENOMIC DNA]</scope>
    <source>
        <strain evidence="10 11">L21-Spi-D4</strain>
    </source>
</reference>
<dbReference type="PROSITE" id="PS50885">
    <property type="entry name" value="HAMP"/>
    <property type="match status" value="1"/>
</dbReference>
<feature type="compositionally biased region" description="Low complexity" evidence="6">
    <location>
        <begin position="409"/>
        <end position="432"/>
    </location>
</feature>
<feature type="coiled-coil region" evidence="5">
    <location>
        <begin position="580"/>
        <end position="618"/>
    </location>
</feature>
<keyword evidence="11" id="KW-1185">Reference proteome</keyword>
<feature type="region of interest" description="Disordered" evidence="6">
    <location>
        <begin position="403"/>
        <end position="432"/>
    </location>
</feature>
<feature type="domain" description="HAMP" evidence="9">
    <location>
        <begin position="337"/>
        <end position="389"/>
    </location>
</feature>
<dbReference type="Proteomes" id="UP000064893">
    <property type="component" value="Chromosome"/>
</dbReference>
<dbReference type="PANTHER" id="PTHR43531:SF11">
    <property type="entry name" value="METHYL-ACCEPTING CHEMOTAXIS PROTEIN 3"/>
    <property type="match status" value="1"/>
</dbReference>
<keyword evidence="5" id="KW-0175">Coiled coil</keyword>
<evidence type="ECO:0000256" key="4">
    <source>
        <dbReference type="PROSITE-ProRule" id="PRU00284"/>
    </source>
</evidence>
<keyword evidence="4" id="KW-0807">Transducer</keyword>
<dbReference type="InterPro" id="IPR003660">
    <property type="entry name" value="HAMP_dom"/>
</dbReference>
<evidence type="ECO:0000259" key="9">
    <source>
        <dbReference type="PROSITE" id="PS50885"/>
    </source>
</evidence>
<dbReference type="Gene3D" id="3.30.450.20">
    <property type="entry name" value="PAS domain"/>
    <property type="match status" value="1"/>
</dbReference>
<dbReference type="GO" id="GO:0005886">
    <property type="term" value="C:plasma membrane"/>
    <property type="evidence" value="ECO:0007669"/>
    <property type="project" value="TreeGrafter"/>
</dbReference>
<feature type="region of interest" description="Disordered" evidence="6">
    <location>
        <begin position="623"/>
        <end position="662"/>
    </location>
</feature>
<dbReference type="OrthoDB" id="9814363at2"/>
<dbReference type="PROSITE" id="PS50111">
    <property type="entry name" value="CHEMOTAXIS_TRANSDUC_2"/>
    <property type="match status" value="1"/>
</dbReference>
<evidence type="ECO:0000256" key="2">
    <source>
        <dbReference type="ARBA" id="ARBA00022500"/>
    </source>
</evidence>
<dbReference type="CDD" id="cd11386">
    <property type="entry name" value="MCP_signal"/>
    <property type="match status" value="1"/>
</dbReference>
<evidence type="ECO:0000256" key="7">
    <source>
        <dbReference type="SAM" id="Phobius"/>
    </source>
</evidence>
<keyword evidence="7" id="KW-1133">Transmembrane helix</keyword>
<name>A0A0S2I2B1_9BACT</name>
<dbReference type="Pfam" id="PF00015">
    <property type="entry name" value="MCPsignal"/>
    <property type="match status" value="1"/>
</dbReference>
<dbReference type="InterPro" id="IPR051310">
    <property type="entry name" value="MCP_chemotaxis"/>
</dbReference>
<dbReference type="GO" id="GO:0007165">
    <property type="term" value="P:signal transduction"/>
    <property type="evidence" value="ECO:0007669"/>
    <property type="project" value="UniProtKB-KW"/>
</dbReference>
<dbReference type="InterPro" id="IPR029151">
    <property type="entry name" value="Sensor-like_sf"/>
</dbReference>
<keyword evidence="10" id="KW-0675">Receptor</keyword>
<dbReference type="InterPro" id="IPR029150">
    <property type="entry name" value="dCache_3"/>
</dbReference>
<feature type="transmembrane region" description="Helical" evidence="7">
    <location>
        <begin position="12"/>
        <end position="32"/>
    </location>
</feature>
<evidence type="ECO:0000256" key="1">
    <source>
        <dbReference type="ARBA" id="ARBA00004370"/>
    </source>
</evidence>
<dbReference type="SMART" id="SM00304">
    <property type="entry name" value="HAMP"/>
    <property type="match status" value="1"/>
</dbReference>
<evidence type="ECO:0000313" key="10">
    <source>
        <dbReference type="EMBL" id="ALO16449.1"/>
    </source>
</evidence>